<protein>
    <submittedName>
        <fullName evidence="3">Uncharacterized protein</fullName>
    </submittedName>
</protein>
<keyword evidence="4" id="KW-1185">Reference proteome</keyword>
<evidence type="ECO:0000313" key="2">
    <source>
        <dbReference type="EMBL" id="CAF4938940.1"/>
    </source>
</evidence>
<comment type="caution">
    <text evidence="3">The sequence shown here is derived from an EMBL/GenBank/DDBJ whole genome shotgun (WGS) entry which is preliminary data.</text>
</comment>
<proteinExistence type="predicted"/>
<feature type="region of interest" description="Disordered" evidence="1">
    <location>
        <begin position="33"/>
        <end position="80"/>
    </location>
</feature>
<feature type="non-terminal residue" evidence="3">
    <location>
        <position position="1"/>
    </location>
</feature>
<dbReference type="EMBL" id="CAJOBP010088676">
    <property type="protein sequence ID" value="CAF4939676.1"/>
    <property type="molecule type" value="Genomic_DNA"/>
</dbReference>
<gene>
    <name evidence="2" type="ORF">UJA718_LOCUS47223</name>
    <name evidence="3" type="ORF">UJA718_LOCUS47258</name>
</gene>
<evidence type="ECO:0000256" key="1">
    <source>
        <dbReference type="SAM" id="MobiDB-lite"/>
    </source>
</evidence>
<dbReference type="Proteomes" id="UP000663873">
    <property type="component" value="Unassembled WGS sequence"/>
</dbReference>
<sequence>ESQQPIQPITKVSQQPSPTLYPIVGSSTLTLPITEQDTPNASPPIEPVTPKSLQPVPISNTIAGNKQMPSENLKENNLTL</sequence>
<feature type="compositionally biased region" description="Polar residues" evidence="1">
    <location>
        <begin position="57"/>
        <end position="80"/>
    </location>
</feature>
<evidence type="ECO:0000313" key="3">
    <source>
        <dbReference type="EMBL" id="CAF4939676.1"/>
    </source>
</evidence>
<name>A0A821XAN4_9BILA</name>
<dbReference type="EMBL" id="CAJOBP010088441">
    <property type="protein sequence ID" value="CAF4938940.1"/>
    <property type="molecule type" value="Genomic_DNA"/>
</dbReference>
<feature type="non-terminal residue" evidence="3">
    <location>
        <position position="80"/>
    </location>
</feature>
<organism evidence="3 4">
    <name type="scientific">Rotaria socialis</name>
    <dbReference type="NCBI Taxonomy" id="392032"/>
    <lineage>
        <taxon>Eukaryota</taxon>
        <taxon>Metazoa</taxon>
        <taxon>Spiralia</taxon>
        <taxon>Gnathifera</taxon>
        <taxon>Rotifera</taxon>
        <taxon>Eurotatoria</taxon>
        <taxon>Bdelloidea</taxon>
        <taxon>Philodinida</taxon>
        <taxon>Philodinidae</taxon>
        <taxon>Rotaria</taxon>
    </lineage>
</organism>
<dbReference type="AlphaFoldDB" id="A0A821XAN4"/>
<evidence type="ECO:0000313" key="4">
    <source>
        <dbReference type="Proteomes" id="UP000663873"/>
    </source>
</evidence>
<accession>A0A821XAN4</accession>
<reference evidence="3" key="1">
    <citation type="submission" date="2021-02" db="EMBL/GenBank/DDBJ databases">
        <authorList>
            <person name="Nowell W R."/>
        </authorList>
    </citation>
    <scope>NUCLEOTIDE SEQUENCE</scope>
</reference>